<dbReference type="InterPro" id="IPR039532">
    <property type="entry name" value="TetR_C_Firmicutes"/>
</dbReference>
<feature type="domain" description="HTH tetR-type" evidence="3">
    <location>
        <begin position="4"/>
        <end position="64"/>
    </location>
</feature>
<evidence type="ECO:0000313" key="5">
    <source>
        <dbReference type="Proteomes" id="UP000776629"/>
    </source>
</evidence>
<comment type="caution">
    <text evidence="4">The sequence shown here is derived from an EMBL/GenBank/DDBJ whole genome shotgun (WGS) entry which is preliminary data.</text>
</comment>
<dbReference type="InterPro" id="IPR001647">
    <property type="entry name" value="HTH_TetR"/>
</dbReference>
<dbReference type="Pfam" id="PF14278">
    <property type="entry name" value="TetR_C_8"/>
    <property type="match status" value="1"/>
</dbReference>
<accession>A0ABS2EQ35</accession>
<evidence type="ECO:0000259" key="3">
    <source>
        <dbReference type="PROSITE" id="PS50977"/>
    </source>
</evidence>
<proteinExistence type="predicted"/>
<feature type="DNA-binding region" description="H-T-H motif" evidence="2">
    <location>
        <begin position="27"/>
        <end position="46"/>
    </location>
</feature>
<dbReference type="PROSITE" id="PS50977">
    <property type="entry name" value="HTH_TETR_2"/>
    <property type="match status" value="1"/>
</dbReference>
<dbReference type="Pfam" id="PF00440">
    <property type="entry name" value="TetR_N"/>
    <property type="match status" value="1"/>
</dbReference>
<protein>
    <submittedName>
        <fullName evidence="4">TetR/AcrR family transcriptional regulator</fullName>
    </submittedName>
</protein>
<keyword evidence="5" id="KW-1185">Reference proteome</keyword>
<dbReference type="PANTHER" id="PTHR43479">
    <property type="entry name" value="ACREF/ENVCD OPERON REPRESSOR-RELATED"/>
    <property type="match status" value="1"/>
</dbReference>
<dbReference type="EMBL" id="JACJJQ010000038">
    <property type="protein sequence ID" value="MBM6754617.1"/>
    <property type="molecule type" value="Genomic_DNA"/>
</dbReference>
<keyword evidence="1 2" id="KW-0238">DNA-binding</keyword>
<sequence length="182" mass="21345">MQMNRTVRDFERALEVLVTEKPFEKLTIDQICEEALLHRSSFYRYFHDKYDLLEQTINARLNALWQKASDEDELLEMLLQYVNEHKSFFRHLTTSGSRDSLYTELMRMSTEILMNVRENGPENAKITRALRATKNPQLVASSISGAIMGSLYWWQEQNYELADQEIVDSVKRFVNSLPQGTN</sequence>
<name>A0ABS2EQ35_9LACO</name>
<dbReference type="RefSeq" id="WP_204776883.1">
    <property type="nucleotide sequence ID" value="NZ_JACJJQ010000038.1"/>
</dbReference>
<dbReference type="InterPro" id="IPR050624">
    <property type="entry name" value="HTH-type_Tx_Regulator"/>
</dbReference>
<dbReference type="PANTHER" id="PTHR43479:SF11">
    <property type="entry name" value="ACREF_ENVCD OPERON REPRESSOR-RELATED"/>
    <property type="match status" value="1"/>
</dbReference>
<organism evidence="4 5">
    <name type="scientific">Limosilactobacillus alvi</name>
    <dbReference type="NCBI Taxonomy" id="990412"/>
    <lineage>
        <taxon>Bacteria</taxon>
        <taxon>Bacillati</taxon>
        <taxon>Bacillota</taxon>
        <taxon>Bacilli</taxon>
        <taxon>Lactobacillales</taxon>
        <taxon>Lactobacillaceae</taxon>
        <taxon>Limosilactobacillus</taxon>
    </lineage>
</organism>
<evidence type="ECO:0000313" key="4">
    <source>
        <dbReference type="EMBL" id="MBM6754617.1"/>
    </source>
</evidence>
<dbReference type="InterPro" id="IPR009057">
    <property type="entry name" value="Homeodomain-like_sf"/>
</dbReference>
<gene>
    <name evidence="4" type="ORF">H5993_07585</name>
</gene>
<evidence type="ECO:0000256" key="1">
    <source>
        <dbReference type="ARBA" id="ARBA00023125"/>
    </source>
</evidence>
<dbReference type="Gene3D" id="1.10.357.10">
    <property type="entry name" value="Tetracycline Repressor, domain 2"/>
    <property type="match status" value="1"/>
</dbReference>
<dbReference type="SUPFAM" id="SSF46689">
    <property type="entry name" value="Homeodomain-like"/>
    <property type="match status" value="1"/>
</dbReference>
<dbReference type="Proteomes" id="UP000776629">
    <property type="component" value="Unassembled WGS sequence"/>
</dbReference>
<evidence type="ECO:0000256" key="2">
    <source>
        <dbReference type="PROSITE-ProRule" id="PRU00335"/>
    </source>
</evidence>
<reference evidence="4 5" key="1">
    <citation type="journal article" date="2021" name="Sci. Rep.">
        <title>The distribution of antibiotic resistance genes in chicken gut microbiota commensals.</title>
        <authorList>
            <person name="Juricova H."/>
            <person name="Matiasovicova J."/>
            <person name="Kubasova T."/>
            <person name="Cejkova D."/>
            <person name="Rychlik I."/>
        </authorList>
    </citation>
    <scope>NUCLEOTIDE SEQUENCE [LARGE SCALE GENOMIC DNA]</scope>
    <source>
        <strain evidence="4 5">An810</strain>
    </source>
</reference>